<keyword evidence="9" id="KW-0832">Ubl conjugation</keyword>
<dbReference type="GO" id="GO:0030335">
    <property type="term" value="P:positive regulation of cell migration"/>
    <property type="evidence" value="ECO:0007669"/>
    <property type="project" value="Ensembl"/>
</dbReference>
<dbReference type="SUPFAM" id="SSF54719">
    <property type="entry name" value="Fe,Mn superoxide dismutase (SOD), C-terminal domain"/>
    <property type="match status" value="1"/>
</dbReference>
<evidence type="ECO:0000256" key="1">
    <source>
        <dbReference type="ARBA" id="ARBA00001936"/>
    </source>
</evidence>
<dbReference type="PANTHER" id="PTHR11404:SF6">
    <property type="entry name" value="SUPEROXIDE DISMUTASE [MN], MITOCHONDRIAL"/>
    <property type="match status" value="1"/>
</dbReference>
<dbReference type="GO" id="GO:1905932">
    <property type="term" value="P:positive regulation of vascular associated smooth muscle cell differentiation involved in phenotypic switching"/>
    <property type="evidence" value="ECO:0007669"/>
    <property type="project" value="Ensembl"/>
</dbReference>
<evidence type="ECO:0000256" key="15">
    <source>
        <dbReference type="ARBA" id="ARBA00049204"/>
    </source>
</evidence>
<keyword evidence="14" id="KW-0464">Manganese</keyword>
<keyword evidence="11" id="KW-0560">Oxidoreductase</keyword>
<dbReference type="AlphaFoldDB" id="F6PSK1"/>
<evidence type="ECO:0000256" key="9">
    <source>
        <dbReference type="ARBA" id="ARBA00022843"/>
    </source>
</evidence>
<dbReference type="GO" id="GO:0051289">
    <property type="term" value="P:protein homotetramerization"/>
    <property type="evidence" value="ECO:0007669"/>
    <property type="project" value="Ensembl"/>
</dbReference>
<evidence type="ECO:0000256" key="4">
    <source>
        <dbReference type="ARBA" id="ARBA00008714"/>
    </source>
</evidence>
<dbReference type="GO" id="GO:0006357">
    <property type="term" value="P:regulation of transcription by RNA polymerase II"/>
    <property type="evidence" value="ECO:0007669"/>
    <property type="project" value="Ensembl"/>
</dbReference>
<dbReference type="InterPro" id="IPR050265">
    <property type="entry name" value="Fe/Mn_Superoxide_Dismutase"/>
</dbReference>
<comment type="subunit">
    <text evidence="5">Homotetramer.</text>
</comment>
<dbReference type="SUPFAM" id="SSF46609">
    <property type="entry name" value="Fe,Mn superoxide dismutase (SOD), N-terminal domain"/>
    <property type="match status" value="1"/>
</dbReference>
<dbReference type="FunFam" id="3.55.40.20:FF:000003">
    <property type="entry name" value="Superoxide dismutase [Mn], mitochondrial"/>
    <property type="match status" value="1"/>
</dbReference>
<evidence type="ECO:0000256" key="8">
    <source>
        <dbReference type="ARBA" id="ARBA00022723"/>
    </source>
</evidence>
<dbReference type="InParanoid" id="F6PSK1"/>
<dbReference type="PRINTS" id="PR01703">
    <property type="entry name" value="MNSODISMTASE"/>
</dbReference>
<dbReference type="Proteomes" id="UP000008225">
    <property type="component" value="Chromosome 4"/>
</dbReference>
<reference evidence="19" key="1">
    <citation type="submission" date="2009-03" db="EMBL/GenBank/DDBJ databases">
        <authorList>
            <person name="Warren W."/>
            <person name="Ye L."/>
            <person name="Minx P."/>
            <person name="Worley K."/>
            <person name="Gibbs R."/>
            <person name="Wilson R.K."/>
        </authorList>
    </citation>
    <scope>NUCLEOTIDE SEQUENCE [LARGE SCALE GENOMIC DNA]</scope>
</reference>
<name>F6PSK1_CALJA</name>
<evidence type="ECO:0000256" key="12">
    <source>
        <dbReference type="ARBA" id="ARBA00023074"/>
    </source>
</evidence>
<evidence type="ECO:0000259" key="18">
    <source>
        <dbReference type="Pfam" id="PF02777"/>
    </source>
</evidence>
<gene>
    <name evidence="19" type="primary">SOD2</name>
</gene>
<dbReference type="GO" id="GO:0005759">
    <property type="term" value="C:mitochondrial matrix"/>
    <property type="evidence" value="ECO:0007669"/>
    <property type="project" value="UniProtKB-SubCell"/>
</dbReference>
<accession>F6PSK1</accession>
<protein>
    <recommendedName>
        <fullName evidence="7">Superoxide dismutase [Mn], mitochondrial</fullName>
        <ecNumber evidence="6">1.15.1.1</ecNumber>
    </recommendedName>
</protein>
<reference evidence="19" key="2">
    <citation type="submission" date="2025-08" db="UniProtKB">
        <authorList>
            <consortium name="Ensembl"/>
        </authorList>
    </citation>
    <scope>IDENTIFICATION</scope>
</reference>
<dbReference type="GeneTree" id="ENSGT00390000011877"/>
<comment type="similarity">
    <text evidence="4">Belongs to the iron/manganese superoxide dismutase family.</text>
</comment>
<dbReference type="InterPro" id="IPR019831">
    <property type="entry name" value="Mn/Fe_SOD_N"/>
</dbReference>
<reference evidence="19" key="3">
    <citation type="submission" date="2025-09" db="UniProtKB">
        <authorList>
            <consortium name="Ensembl"/>
        </authorList>
    </citation>
    <scope>IDENTIFICATION</scope>
</reference>
<comment type="function">
    <text evidence="2">Destroys superoxide anion radicals which are normally produced within the cells and which are toxic to biological systems.</text>
</comment>
<evidence type="ECO:0000256" key="2">
    <source>
        <dbReference type="ARBA" id="ARBA00002170"/>
    </source>
</evidence>
<dbReference type="PROSITE" id="PS00088">
    <property type="entry name" value="SOD_MN"/>
    <property type="match status" value="1"/>
</dbReference>
<dbReference type="InterPro" id="IPR036314">
    <property type="entry name" value="SOD_C_sf"/>
</dbReference>
<evidence type="ECO:0000256" key="13">
    <source>
        <dbReference type="ARBA" id="ARBA00023128"/>
    </source>
</evidence>
<proteinExistence type="inferred from homology"/>
<dbReference type="InterPro" id="IPR019833">
    <property type="entry name" value="Mn/Fe_SOD_BS"/>
</dbReference>
<dbReference type="InterPro" id="IPR019832">
    <property type="entry name" value="Mn/Fe_SOD_C"/>
</dbReference>
<feature type="region of interest" description="Disordered" evidence="16">
    <location>
        <begin position="1"/>
        <end position="51"/>
    </location>
</feature>
<dbReference type="Gene3D" id="3.55.40.20">
    <property type="entry name" value="Iron/manganese superoxide dismutase, C-terminal domain"/>
    <property type="match status" value="1"/>
</dbReference>
<dbReference type="GO" id="GO:0032364">
    <property type="term" value="P:intracellular oxygen homeostasis"/>
    <property type="evidence" value="ECO:0007669"/>
    <property type="project" value="Ensembl"/>
</dbReference>
<evidence type="ECO:0000256" key="14">
    <source>
        <dbReference type="ARBA" id="ARBA00023211"/>
    </source>
</evidence>
<dbReference type="Pfam" id="PF00081">
    <property type="entry name" value="Sod_Fe_N"/>
    <property type="match status" value="1"/>
</dbReference>
<comment type="subcellular location">
    <subcellularLocation>
        <location evidence="3">Mitochondrion matrix</location>
    </subcellularLocation>
</comment>
<dbReference type="Pfam" id="PF02777">
    <property type="entry name" value="Sod_Fe_C"/>
    <property type="match status" value="1"/>
</dbReference>
<dbReference type="InterPro" id="IPR036324">
    <property type="entry name" value="Mn/Fe_SOD_N_sf"/>
</dbReference>
<keyword evidence="8" id="KW-0479">Metal-binding</keyword>
<evidence type="ECO:0000256" key="16">
    <source>
        <dbReference type="SAM" id="MobiDB-lite"/>
    </source>
</evidence>
<dbReference type="GO" id="GO:1904706">
    <property type="term" value="P:negative regulation of vascular associated smooth muscle cell proliferation"/>
    <property type="evidence" value="ECO:0007669"/>
    <property type="project" value="Ensembl"/>
</dbReference>
<dbReference type="GO" id="GO:0043524">
    <property type="term" value="P:negative regulation of neuron apoptotic process"/>
    <property type="evidence" value="ECO:0007669"/>
    <property type="project" value="Ensembl"/>
</dbReference>
<comment type="catalytic activity">
    <reaction evidence="15">
        <text>2 superoxide + 2 H(+) = H2O2 + O2</text>
        <dbReference type="Rhea" id="RHEA:20696"/>
        <dbReference type="ChEBI" id="CHEBI:15378"/>
        <dbReference type="ChEBI" id="CHEBI:15379"/>
        <dbReference type="ChEBI" id="CHEBI:16240"/>
        <dbReference type="ChEBI" id="CHEBI:18421"/>
        <dbReference type="EC" id="1.15.1.1"/>
    </reaction>
</comment>
<evidence type="ECO:0000256" key="11">
    <source>
        <dbReference type="ARBA" id="ARBA00023002"/>
    </source>
</evidence>
<organism evidence="19 20">
    <name type="scientific">Callithrix jacchus</name>
    <name type="common">White-tufted-ear marmoset</name>
    <name type="synonym">Simia Jacchus</name>
    <dbReference type="NCBI Taxonomy" id="9483"/>
    <lineage>
        <taxon>Eukaryota</taxon>
        <taxon>Metazoa</taxon>
        <taxon>Chordata</taxon>
        <taxon>Craniata</taxon>
        <taxon>Vertebrata</taxon>
        <taxon>Euteleostomi</taxon>
        <taxon>Mammalia</taxon>
        <taxon>Eutheria</taxon>
        <taxon>Euarchontoglires</taxon>
        <taxon>Primates</taxon>
        <taxon>Haplorrhini</taxon>
        <taxon>Platyrrhini</taxon>
        <taxon>Cebidae</taxon>
        <taxon>Callitrichinae</taxon>
        <taxon>Callithrix</taxon>
        <taxon>Callithrix</taxon>
    </lineage>
</organism>
<evidence type="ECO:0000259" key="17">
    <source>
        <dbReference type="Pfam" id="PF00081"/>
    </source>
</evidence>
<evidence type="ECO:0000256" key="10">
    <source>
        <dbReference type="ARBA" id="ARBA00022990"/>
    </source>
</evidence>
<dbReference type="Ensembl" id="ENSCJAT00000022748.4">
    <property type="protein sequence ID" value="ENSCJAP00000021521.4"/>
    <property type="gene ID" value="ENSCJAG00000011664.5"/>
</dbReference>
<keyword evidence="10" id="KW-0007">Acetylation</keyword>
<dbReference type="Bgee" id="ENSCJAG00000011664">
    <property type="expression patterns" value="Expressed in heart and 6 other cell types or tissues"/>
</dbReference>
<dbReference type="Gene3D" id="1.10.287.990">
    <property type="entry name" value="Fe,Mn superoxide dismutase (SOD) domain"/>
    <property type="match status" value="1"/>
</dbReference>
<feature type="domain" description="Manganese/iron superoxide dismutase N-terminal" evidence="17">
    <location>
        <begin position="121"/>
        <end position="202"/>
    </location>
</feature>
<comment type="cofactor">
    <cofactor evidence="1">
        <name>Mn(2+)</name>
        <dbReference type="ChEBI" id="CHEBI:29035"/>
    </cofactor>
</comment>
<dbReference type="FunFam" id="1.10.287.990:FF:000001">
    <property type="entry name" value="Superoxide dismutase"/>
    <property type="match status" value="1"/>
</dbReference>
<keyword evidence="12" id="KW-0944">Nitration</keyword>
<evidence type="ECO:0000256" key="7">
    <source>
        <dbReference type="ARBA" id="ARBA00014518"/>
    </source>
</evidence>
<dbReference type="GO" id="GO:1902176">
    <property type="term" value="P:negative regulation of oxidative stress-induced intrinsic apoptotic signaling pathway"/>
    <property type="evidence" value="ECO:0007669"/>
    <property type="project" value="Ensembl"/>
</dbReference>
<dbReference type="GO" id="GO:0004784">
    <property type="term" value="F:superoxide dismutase activity"/>
    <property type="evidence" value="ECO:0007669"/>
    <property type="project" value="UniProtKB-EC"/>
</dbReference>
<dbReference type="EC" id="1.15.1.1" evidence="6"/>
<dbReference type="InterPro" id="IPR001189">
    <property type="entry name" value="Mn/Fe_SOD"/>
</dbReference>
<feature type="domain" description="Manganese/iron superoxide dismutase C-terminal" evidence="18">
    <location>
        <begin position="209"/>
        <end position="312"/>
    </location>
</feature>
<sequence length="318" mass="34955">MPRVGAAAASCSTIPTGTRRERSRRRGLWAVPTSRGQRSPSLGSAPPKYGKQAASFPKLKLATALFLLGPGRGCRQRQQQQQQQLRGVSGSTSTSIMLSRALCGTGRQLAPALGYLGSRQKHSLPDLPYDYGALEPHINAQIMQLHHSKHHAAYVNNLNDTEEKYKEALAKGDVTAQIALQPALKFNGGGHINHSIFWTNLSPDGGGEPKGELLEAIKRDFGSFDKFKEKLTAASVGVQGSGWGWLGFNKERGHLQIAACPNQDPLQGTTGLIPLLGIDVWEHAYYLQYKNVRPDYLKAIWNVINWENVTERYMACKK</sequence>
<evidence type="ECO:0000256" key="5">
    <source>
        <dbReference type="ARBA" id="ARBA00011881"/>
    </source>
</evidence>
<dbReference type="FunCoup" id="F6PSK1">
    <property type="interactions" value="1243"/>
</dbReference>
<dbReference type="GO" id="GO:1905461">
    <property type="term" value="P:positive regulation of vascular associated smooth muscle cell apoptotic process"/>
    <property type="evidence" value="ECO:0007669"/>
    <property type="project" value="Ensembl"/>
</dbReference>
<evidence type="ECO:0000256" key="6">
    <source>
        <dbReference type="ARBA" id="ARBA00012682"/>
    </source>
</evidence>
<dbReference type="GO" id="GO:0042802">
    <property type="term" value="F:identical protein binding"/>
    <property type="evidence" value="ECO:0007669"/>
    <property type="project" value="Ensembl"/>
</dbReference>
<evidence type="ECO:0000256" key="3">
    <source>
        <dbReference type="ARBA" id="ARBA00004305"/>
    </source>
</evidence>
<evidence type="ECO:0000313" key="20">
    <source>
        <dbReference type="Proteomes" id="UP000008225"/>
    </source>
</evidence>
<keyword evidence="20" id="KW-1185">Reference proteome</keyword>
<keyword evidence="13" id="KW-0496">Mitochondrion</keyword>
<evidence type="ECO:0000313" key="19">
    <source>
        <dbReference type="Ensembl" id="ENSCJAP00000021521.4"/>
    </source>
</evidence>
<dbReference type="GO" id="GO:0030145">
    <property type="term" value="F:manganese ion binding"/>
    <property type="evidence" value="ECO:0007669"/>
    <property type="project" value="Ensembl"/>
</dbReference>
<dbReference type="PANTHER" id="PTHR11404">
    <property type="entry name" value="SUPEROXIDE DISMUTASE 2"/>
    <property type="match status" value="1"/>
</dbReference>